<proteinExistence type="predicted"/>
<dbReference type="Gene3D" id="1.10.10.60">
    <property type="entry name" value="Homeodomain-like"/>
    <property type="match status" value="1"/>
</dbReference>
<comment type="caution">
    <text evidence="6">The sequence shown here is derived from an EMBL/GenBank/DDBJ whole genome shotgun (WGS) entry which is preliminary data.</text>
</comment>
<name>A0ABR7WC00_9ACTN</name>
<feature type="DNA-binding region" description="H-T-H motif" evidence="4">
    <location>
        <begin position="41"/>
        <end position="60"/>
    </location>
</feature>
<dbReference type="PROSITE" id="PS50977">
    <property type="entry name" value="HTH_TETR_2"/>
    <property type="match status" value="1"/>
</dbReference>
<evidence type="ECO:0000256" key="3">
    <source>
        <dbReference type="ARBA" id="ARBA00023163"/>
    </source>
</evidence>
<dbReference type="InterPro" id="IPR001647">
    <property type="entry name" value="HTH_TetR"/>
</dbReference>
<gene>
    <name evidence="6" type="ORF">IDF66_12125</name>
</gene>
<keyword evidence="7" id="KW-1185">Reference proteome</keyword>
<dbReference type="PANTHER" id="PTHR30055">
    <property type="entry name" value="HTH-TYPE TRANSCRIPTIONAL REGULATOR RUTR"/>
    <property type="match status" value="1"/>
</dbReference>
<dbReference type="Proteomes" id="UP000602395">
    <property type="component" value="Unassembled WGS sequence"/>
</dbReference>
<dbReference type="RefSeq" id="WP_190267018.1">
    <property type="nucleotide sequence ID" value="NZ_BAABAD010000004.1"/>
</dbReference>
<evidence type="ECO:0000256" key="4">
    <source>
        <dbReference type="PROSITE-ProRule" id="PRU00335"/>
    </source>
</evidence>
<keyword evidence="3" id="KW-0804">Transcription</keyword>
<dbReference type="Gene3D" id="1.10.357.10">
    <property type="entry name" value="Tetracycline Repressor, domain 2"/>
    <property type="match status" value="1"/>
</dbReference>
<dbReference type="SUPFAM" id="SSF46689">
    <property type="entry name" value="Homeodomain-like"/>
    <property type="match status" value="1"/>
</dbReference>
<evidence type="ECO:0000313" key="7">
    <source>
        <dbReference type="Proteomes" id="UP000602395"/>
    </source>
</evidence>
<evidence type="ECO:0000256" key="2">
    <source>
        <dbReference type="ARBA" id="ARBA00023125"/>
    </source>
</evidence>
<keyword evidence="2 4" id="KW-0238">DNA-binding</keyword>
<dbReference type="PANTHER" id="PTHR30055:SF234">
    <property type="entry name" value="HTH-TYPE TRANSCRIPTIONAL REGULATOR BETI"/>
    <property type="match status" value="1"/>
</dbReference>
<accession>A0ABR7WC00</accession>
<dbReference type="InterPro" id="IPR050109">
    <property type="entry name" value="HTH-type_TetR-like_transc_reg"/>
</dbReference>
<dbReference type="InterPro" id="IPR009057">
    <property type="entry name" value="Homeodomain-like_sf"/>
</dbReference>
<sequence length="207" mass="22756">MGVKDRTYGGISVTERRDHRRVRFLDAGLAVFGEDGYQNASVSSICARADLARGHFYEQFSDREELLLAVYDRIQDDGRAAVTEALATLDDGDIETRARCAVDAYARSIGSDHRRAAVAFVEIVGVSSRVEKHRLDQRAVWGEFIAAELTRALGEDYVPPGGWSTATTAIVGALTAMVEQWASSPDEPARRLHDVSDVLVRFLLALT</sequence>
<evidence type="ECO:0000256" key="1">
    <source>
        <dbReference type="ARBA" id="ARBA00023015"/>
    </source>
</evidence>
<evidence type="ECO:0000259" key="5">
    <source>
        <dbReference type="PROSITE" id="PS50977"/>
    </source>
</evidence>
<organism evidence="6 7">
    <name type="scientific">Gordonia hankookensis</name>
    <dbReference type="NCBI Taxonomy" id="589403"/>
    <lineage>
        <taxon>Bacteria</taxon>
        <taxon>Bacillati</taxon>
        <taxon>Actinomycetota</taxon>
        <taxon>Actinomycetes</taxon>
        <taxon>Mycobacteriales</taxon>
        <taxon>Gordoniaceae</taxon>
        <taxon>Gordonia</taxon>
    </lineage>
</organism>
<dbReference type="PRINTS" id="PR00455">
    <property type="entry name" value="HTHTETR"/>
</dbReference>
<reference evidence="6 7" key="1">
    <citation type="submission" date="2020-09" db="EMBL/GenBank/DDBJ databases">
        <title>Novel species in genus Gordonia.</title>
        <authorList>
            <person name="Zhang G."/>
        </authorList>
    </citation>
    <scope>NUCLEOTIDE SEQUENCE [LARGE SCALE GENOMIC DNA]</scope>
    <source>
        <strain evidence="6 7">ON-33</strain>
    </source>
</reference>
<dbReference type="Pfam" id="PF00440">
    <property type="entry name" value="TetR_N"/>
    <property type="match status" value="1"/>
</dbReference>
<feature type="domain" description="HTH tetR-type" evidence="5">
    <location>
        <begin position="18"/>
        <end position="78"/>
    </location>
</feature>
<keyword evidence="1" id="KW-0805">Transcription regulation</keyword>
<protein>
    <submittedName>
        <fullName evidence="6">TetR/AcrR family transcriptional regulator</fullName>
    </submittedName>
</protein>
<evidence type="ECO:0000313" key="6">
    <source>
        <dbReference type="EMBL" id="MBD1320332.1"/>
    </source>
</evidence>
<dbReference type="EMBL" id="JACWMS010000002">
    <property type="protein sequence ID" value="MBD1320332.1"/>
    <property type="molecule type" value="Genomic_DNA"/>
</dbReference>